<proteinExistence type="predicted"/>
<dbReference type="NCBIfam" id="NF037970">
    <property type="entry name" value="vanZ_1"/>
    <property type="match status" value="1"/>
</dbReference>
<feature type="region of interest" description="Disordered" evidence="1">
    <location>
        <begin position="142"/>
        <end position="176"/>
    </location>
</feature>
<organism evidence="3 4">
    <name type="scientific">Brettanomyces naardenensis</name>
    <name type="common">Yeast</name>
    <dbReference type="NCBI Taxonomy" id="13370"/>
    <lineage>
        <taxon>Eukaryota</taxon>
        <taxon>Fungi</taxon>
        <taxon>Dikarya</taxon>
        <taxon>Ascomycota</taxon>
        <taxon>Saccharomycotina</taxon>
        <taxon>Pichiomycetes</taxon>
        <taxon>Pichiales</taxon>
        <taxon>Pichiaceae</taxon>
        <taxon>Brettanomyces</taxon>
    </lineage>
</organism>
<evidence type="ECO:0000313" key="4">
    <source>
        <dbReference type="Proteomes" id="UP000290900"/>
    </source>
</evidence>
<evidence type="ECO:0000256" key="2">
    <source>
        <dbReference type="SAM" id="Phobius"/>
    </source>
</evidence>
<protein>
    <submittedName>
        <fullName evidence="3">DEKNAAC105618</fullName>
    </submittedName>
</protein>
<keyword evidence="2" id="KW-1133">Transmembrane helix</keyword>
<dbReference type="OrthoDB" id="63581at2759"/>
<dbReference type="InParanoid" id="A0A448YTU4"/>
<name>A0A448YTU4_BRENA</name>
<sequence>MRVRLRVLAGFVSSIVLAIYLGFADISLPHDKFIHFGLFFVISLLFYWILDSKAISAWRNVAFIVCTLVGGIGSEYLQHFISPFRTFDPYDILANVLGSSAAILLSSVYQTQQLKKRRRHKITRRISDLEAQLEPDEFYLTIDDDDDDIPMVPLRDQQPEGSEFPSRETSATEIQK</sequence>
<evidence type="ECO:0000256" key="1">
    <source>
        <dbReference type="SAM" id="MobiDB-lite"/>
    </source>
</evidence>
<feature type="transmembrane region" description="Helical" evidence="2">
    <location>
        <begin position="33"/>
        <end position="50"/>
    </location>
</feature>
<evidence type="ECO:0000313" key="3">
    <source>
        <dbReference type="EMBL" id="VEU24316.1"/>
    </source>
</evidence>
<accession>A0A448YTU4</accession>
<dbReference type="PANTHER" id="PTHR28008:SF1">
    <property type="entry name" value="DOMAIN PROTEIN, PUTATIVE (AFU_ORTHOLOGUE AFUA_3G10980)-RELATED"/>
    <property type="match status" value="1"/>
</dbReference>
<dbReference type="EMBL" id="CAACVR010000076">
    <property type="protein sequence ID" value="VEU24316.1"/>
    <property type="molecule type" value="Genomic_DNA"/>
</dbReference>
<feature type="transmembrane region" description="Helical" evidence="2">
    <location>
        <begin position="92"/>
        <end position="109"/>
    </location>
</feature>
<feature type="transmembrane region" description="Helical" evidence="2">
    <location>
        <begin position="57"/>
        <end position="77"/>
    </location>
</feature>
<feature type="transmembrane region" description="Helical" evidence="2">
    <location>
        <begin position="7"/>
        <end position="27"/>
    </location>
</feature>
<reference evidence="3 4" key="1">
    <citation type="submission" date="2018-12" db="EMBL/GenBank/DDBJ databases">
        <authorList>
            <person name="Tiukova I."/>
            <person name="Dainat J."/>
        </authorList>
    </citation>
    <scope>NUCLEOTIDE SEQUENCE [LARGE SCALE GENOMIC DNA]</scope>
</reference>
<dbReference type="AlphaFoldDB" id="A0A448YTU4"/>
<dbReference type="Proteomes" id="UP000290900">
    <property type="component" value="Unassembled WGS sequence"/>
</dbReference>
<feature type="compositionally biased region" description="Polar residues" evidence="1">
    <location>
        <begin position="167"/>
        <end position="176"/>
    </location>
</feature>
<keyword evidence="2" id="KW-0472">Membrane</keyword>
<gene>
    <name evidence="3" type="ORF">BRENAR_LOCUS5044</name>
</gene>
<keyword evidence="4" id="KW-1185">Reference proteome</keyword>
<dbReference type="PANTHER" id="PTHR28008">
    <property type="entry name" value="DOMAIN PROTEIN, PUTATIVE (AFU_ORTHOLOGUE AFUA_3G10980)-RELATED"/>
    <property type="match status" value="1"/>
</dbReference>
<keyword evidence="2" id="KW-0812">Transmembrane</keyword>